<proteinExistence type="predicted"/>
<dbReference type="PATRIC" id="fig|396596.7.peg.4692"/>
<accession>B1FG41</accession>
<dbReference type="Proteomes" id="UP000005463">
    <property type="component" value="Unassembled WGS sequence"/>
</dbReference>
<evidence type="ECO:0000313" key="1">
    <source>
        <dbReference type="EMBL" id="EDT03472.1"/>
    </source>
</evidence>
<name>B1FG41_9BURK</name>
<reference evidence="1 2" key="1">
    <citation type="submission" date="2008-03" db="EMBL/GenBank/DDBJ databases">
        <title>Sequencing of the draft genome and assembly of Burkholderia ambifaria IOP40-10.</title>
        <authorList>
            <consortium name="US DOE Joint Genome Institute (JGI-PGF)"/>
            <person name="Copeland A."/>
            <person name="Lucas S."/>
            <person name="Lapidus A."/>
            <person name="Glavina del Rio T."/>
            <person name="Dalin E."/>
            <person name="Tice H."/>
            <person name="Bruce D."/>
            <person name="Goodwin L."/>
            <person name="Pitluck S."/>
            <person name="Larimer F."/>
            <person name="Land M.L."/>
            <person name="Hauser L."/>
            <person name="Tiedje J."/>
            <person name="Richardson P."/>
        </authorList>
    </citation>
    <scope>NUCLEOTIDE SEQUENCE [LARGE SCALE GENOMIC DNA]</scope>
    <source>
        <strain evidence="1 2">IOP40-10</strain>
    </source>
</reference>
<comment type="caution">
    <text evidence="1">The sequence shown here is derived from an EMBL/GenBank/DDBJ whole genome shotgun (WGS) entry which is preliminary data.</text>
</comment>
<dbReference type="AlphaFoldDB" id="B1FG41"/>
<sequence>MRATPAGALLRLTPDHFALYHAYLEGLAERHARRVS</sequence>
<evidence type="ECO:0000313" key="2">
    <source>
        <dbReference type="Proteomes" id="UP000005463"/>
    </source>
</evidence>
<protein>
    <submittedName>
        <fullName evidence="1">Uncharacterized protein</fullName>
    </submittedName>
</protein>
<organism evidence="1 2">
    <name type="scientific">Burkholderia ambifaria IOP40-10</name>
    <dbReference type="NCBI Taxonomy" id="396596"/>
    <lineage>
        <taxon>Bacteria</taxon>
        <taxon>Pseudomonadati</taxon>
        <taxon>Pseudomonadota</taxon>
        <taxon>Betaproteobacteria</taxon>
        <taxon>Burkholderiales</taxon>
        <taxon>Burkholderiaceae</taxon>
        <taxon>Burkholderia</taxon>
        <taxon>Burkholderia cepacia complex</taxon>
    </lineage>
</organism>
<gene>
    <name evidence="1" type="ORF">BamIOP4010DRAFT_3001</name>
</gene>
<dbReference type="EMBL" id="ABLC01000068">
    <property type="protein sequence ID" value="EDT03472.1"/>
    <property type="molecule type" value="Genomic_DNA"/>
</dbReference>